<evidence type="ECO:0000259" key="2">
    <source>
        <dbReference type="Pfam" id="PF04324"/>
    </source>
</evidence>
<sequence length="97" mass="11051">MNDRSKDTKIICRCEDLTEDEIIKYIEQGYHTLEEIKRASRAGMGHCQGRTCQRLIAQIISKKLGIPLENIKPPTARPPIKPIPLKVTLNLKRKNTA</sequence>
<protein>
    <submittedName>
        <fullName evidence="3">(2Fe-2S)-binding protein</fullName>
    </submittedName>
</protein>
<accession>A0A257LV46</accession>
<dbReference type="Gene3D" id="1.10.10.1100">
    <property type="entry name" value="BFD-like [2Fe-2S]-binding domain"/>
    <property type="match status" value="1"/>
</dbReference>
<dbReference type="InterPro" id="IPR041854">
    <property type="entry name" value="BFD-like_2Fe2S-bd_dom_sf"/>
</dbReference>
<comment type="caution">
    <text evidence="3">The sequence shown here is derived from an EMBL/GenBank/DDBJ whole genome shotgun (WGS) entry which is preliminary data.</text>
</comment>
<dbReference type="InterPro" id="IPR051691">
    <property type="entry name" value="Metab_Enz_Cyan_OpOx_G3PDH"/>
</dbReference>
<dbReference type="AlphaFoldDB" id="A0A257LV46"/>
<evidence type="ECO:0000313" key="4">
    <source>
        <dbReference type="Proteomes" id="UP000216312"/>
    </source>
</evidence>
<dbReference type="CDD" id="cd19946">
    <property type="entry name" value="GlpA-like_Fer2_BFD-like"/>
    <property type="match status" value="1"/>
</dbReference>
<dbReference type="PANTHER" id="PTHR42949:SF3">
    <property type="entry name" value="ANAEROBIC GLYCEROL-3-PHOSPHATE DEHYDROGENASE SUBUNIT B"/>
    <property type="match status" value="1"/>
</dbReference>
<keyword evidence="1" id="KW-0560">Oxidoreductase</keyword>
<dbReference type="GO" id="GO:0016491">
    <property type="term" value="F:oxidoreductase activity"/>
    <property type="evidence" value="ECO:0007669"/>
    <property type="project" value="UniProtKB-KW"/>
</dbReference>
<evidence type="ECO:0000313" key="3">
    <source>
        <dbReference type="EMBL" id="OYV03545.1"/>
    </source>
</evidence>
<dbReference type="Proteomes" id="UP000216312">
    <property type="component" value="Unassembled WGS sequence"/>
</dbReference>
<evidence type="ECO:0000256" key="1">
    <source>
        <dbReference type="ARBA" id="ARBA00023002"/>
    </source>
</evidence>
<gene>
    <name evidence="3" type="ORF">CGW93_00480</name>
</gene>
<proteinExistence type="predicted"/>
<dbReference type="Pfam" id="PF04324">
    <property type="entry name" value="Fer2_BFD"/>
    <property type="match status" value="1"/>
</dbReference>
<dbReference type="InterPro" id="IPR007419">
    <property type="entry name" value="BFD-like_2Fe2S-bd_dom"/>
</dbReference>
<dbReference type="EMBL" id="NMUJ01000003">
    <property type="protein sequence ID" value="OYV03545.1"/>
    <property type="molecule type" value="Genomic_DNA"/>
</dbReference>
<dbReference type="PANTHER" id="PTHR42949">
    <property type="entry name" value="ANAEROBIC GLYCEROL-3-PHOSPHATE DEHYDROGENASE SUBUNIT B"/>
    <property type="match status" value="1"/>
</dbReference>
<organism evidence="3 4">
    <name type="scientific">candidate division WOR-3 bacterium 4484_18</name>
    <dbReference type="NCBI Taxonomy" id="2020626"/>
    <lineage>
        <taxon>Bacteria</taxon>
        <taxon>Bacteria division WOR-3</taxon>
    </lineage>
</organism>
<name>A0A257LV46_UNCW3</name>
<feature type="domain" description="BFD-like [2Fe-2S]-binding" evidence="2">
    <location>
        <begin position="10"/>
        <end position="61"/>
    </location>
</feature>
<reference evidence="4" key="1">
    <citation type="submission" date="2017-07" db="EMBL/GenBank/DDBJ databases">
        <title>Novel pathways for hydrocarbon cycling and metabolic interdependencies in hydrothermal sediment communities.</title>
        <authorList>
            <person name="Dombrowski N."/>
            <person name="Seitz K."/>
            <person name="Teske A."/>
            <person name="Baker B."/>
        </authorList>
    </citation>
    <scope>NUCLEOTIDE SEQUENCE [LARGE SCALE GENOMIC DNA]</scope>
</reference>